<evidence type="ECO:0000256" key="3">
    <source>
        <dbReference type="ARBA" id="ARBA00023157"/>
    </source>
</evidence>
<keyword evidence="2 6" id="KW-0862">Zinc</keyword>
<dbReference type="InterPro" id="IPR016154">
    <property type="entry name" value="Heat_shock_Hsp33_C"/>
</dbReference>
<dbReference type="GO" id="GO:0042026">
    <property type="term" value="P:protein refolding"/>
    <property type="evidence" value="ECO:0007669"/>
    <property type="project" value="TreeGrafter"/>
</dbReference>
<dbReference type="Proteomes" id="UP000295008">
    <property type="component" value="Unassembled WGS sequence"/>
</dbReference>
<dbReference type="GO" id="GO:0005737">
    <property type="term" value="C:cytoplasm"/>
    <property type="evidence" value="ECO:0007669"/>
    <property type="project" value="UniProtKB-SubCell"/>
</dbReference>
<dbReference type="SUPFAM" id="SSF118352">
    <property type="entry name" value="HSP33 redox switch-like"/>
    <property type="match status" value="1"/>
</dbReference>
<dbReference type="HAMAP" id="MF_00117">
    <property type="entry name" value="HslO"/>
    <property type="match status" value="1"/>
</dbReference>
<keyword evidence="5 6" id="KW-0676">Redox-active center</keyword>
<keyword evidence="1 6" id="KW-0963">Cytoplasm</keyword>
<dbReference type="InterPro" id="IPR000397">
    <property type="entry name" value="Heat_shock_Hsp33"/>
</dbReference>
<dbReference type="SUPFAM" id="SSF64397">
    <property type="entry name" value="Hsp33 domain"/>
    <property type="match status" value="1"/>
</dbReference>
<evidence type="ECO:0000256" key="4">
    <source>
        <dbReference type="ARBA" id="ARBA00023186"/>
    </source>
</evidence>
<dbReference type="GO" id="GO:0044183">
    <property type="term" value="F:protein folding chaperone"/>
    <property type="evidence" value="ECO:0007669"/>
    <property type="project" value="TreeGrafter"/>
</dbReference>
<keyword evidence="4 6" id="KW-0143">Chaperone</keyword>
<dbReference type="PANTHER" id="PTHR30111:SF1">
    <property type="entry name" value="33 KDA CHAPERONIN"/>
    <property type="match status" value="1"/>
</dbReference>
<feature type="disulfide bond" description="Redox-active" evidence="6">
    <location>
        <begin position="235"/>
        <end position="237"/>
    </location>
</feature>
<protein>
    <recommendedName>
        <fullName evidence="6">33 kDa chaperonin</fullName>
    </recommendedName>
    <alternativeName>
        <fullName evidence="6">Heat shock protein 33 homolog</fullName>
        <shortName evidence="6">HSP33</shortName>
    </alternativeName>
</protein>
<dbReference type="Gene3D" id="3.55.30.10">
    <property type="entry name" value="Hsp33 domain"/>
    <property type="match status" value="1"/>
</dbReference>
<dbReference type="NCBIfam" id="NF001033">
    <property type="entry name" value="PRK00114.1"/>
    <property type="match status" value="1"/>
</dbReference>
<dbReference type="PIRSF" id="PIRSF005261">
    <property type="entry name" value="Heat_shock_Hsp33"/>
    <property type="match status" value="1"/>
</dbReference>
<name>A0A4R1RSK4_HYDET</name>
<sequence>MTDSLMIATTANDMVRIYTVSTTGVVEEARRIHQTWPTATAALGRVLTGTLMMGVMSDTLKRLTVQFAGEGPLGKIIGVSNQPGTVKGYLENPQVDLDLNPLGKFDIAKAVGPGTLTVIKDHGLKNPYNGVVPIQSGEIGEDLAYYFTKSEQIPSAVGLGVLVAPDGQVQAAGGFIVQLLPGCPDAVAMSLEETLRYIPAVTTILNSGETSAQLARRFAIGSLKILAEMPVKYYCDCSGERFRGPLLSLGRQELEKIIQEQGNIEVQCQFCNQKYTYSAAEL</sequence>
<dbReference type="EMBL" id="SLUN01000012">
    <property type="protein sequence ID" value="TCL69356.1"/>
    <property type="molecule type" value="Genomic_DNA"/>
</dbReference>
<comment type="caution">
    <text evidence="7">The sequence shown here is derived from an EMBL/GenBank/DDBJ whole genome shotgun (WGS) entry which is preliminary data.</text>
</comment>
<gene>
    <name evidence="6" type="primary">hslO</name>
    <name evidence="7" type="ORF">EDC14_101253</name>
</gene>
<comment type="PTM">
    <text evidence="6">Under oxidizing conditions two disulfide bonds are formed involving the reactive cysteines. Under reducing conditions zinc is bound to the reactive cysteines and the protein is inactive.</text>
</comment>
<comment type="similarity">
    <text evidence="6">Belongs to the HSP33 family.</text>
</comment>
<comment type="function">
    <text evidence="6">Redox regulated molecular chaperone. Protects both thermally unfolding and oxidatively damaged proteins from irreversible aggregation. Plays an important role in the bacterial defense system toward oxidative stress.</text>
</comment>
<evidence type="ECO:0000256" key="2">
    <source>
        <dbReference type="ARBA" id="ARBA00022833"/>
    </source>
</evidence>
<evidence type="ECO:0000313" key="8">
    <source>
        <dbReference type="Proteomes" id="UP000295008"/>
    </source>
</evidence>
<feature type="disulfide bond" description="Redox-active" evidence="6">
    <location>
        <begin position="268"/>
        <end position="271"/>
    </location>
</feature>
<evidence type="ECO:0000256" key="5">
    <source>
        <dbReference type="ARBA" id="ARBA00023284"/>
    </source>
</evidence>
<proteinExistence type="inferred from homology"/>
<reference evidence="7 8" key="1">
    <citation type="submission" date="2019-03" db="EMBL/GenBank/DDBJ databases">
        <title>Genomic Encyclopedia of Type Strains, Phase IV (KMG-IV): sequencing the most valuable type-strain genomes for metagenomic binning, comparative biology and taxonomic classification.</title>
        <authorList>
            <person name="Goeker M."/>
        </authorList>
    </citation>
    <scope>NUCLEOTIDE SEQUENCE [LARGE SCALE GENOMIC DNA]</scope>
    <source>
        <strain evidence="7 8">LX-B</strain>
    </source>
</reference>
<keyword evidence="8" id="KW-1185">Reference proteome</keyword>
<accession>A0A4R1RSK4</accession>
<dbReference type="GO" id="GO:0051082">
    <property type="term" value="F:unfolded protein binding"/>
    <property type="evidence" value="ECO:0007669"/>
    <property type="project" value="UniProtKB-UniRule"/>
</dbReference>
<comment type="subcellular location">
    <subcellularLocation>
        <location evidence="6">Cytoplasm</location>
    </subcellularLocation>
</comment>
<evidence type="ECO:0000256" key="1">
    <source>
        <dbReference type="ARBA" id="ARBA00022490"/>
    </source>
</evidence>
<dbReference type="Pfam" id="PF01430">
    <property type="entry name" value="HSP33"/>
    <property type="match status" value="1"/>
</dbReference>
<evidence type="ECO:0000256" key="6">
    <source>
        <dbReference type="HAMAP-Rule" id="MF_00117"/>
    </source>
</evidence>
<keyword evidence="3 6" id="KW-1015">Disulfide bond</keyword>
<dbReference type="OrthoDB" id="9776534at2"/>
<dbReference type="CDD" id="cd00498">
    <property type="entry name" value="Hsp33"/>
    <property type="match status" value="1"/>
</dbReference>
<dbReference type="Gene3D" id="3.90.1280.10">
    <property type="entry name" value="HSP33 redox switch-like"/>
    <property type="match status" value="1"/>
</dbReference>
<dbReference type="InterPro" id="IPR016153">
    <property type="entry name" value="Heat_shock_Hsp33_N"/>
</dbReference>
<organism evidence="7 8">
    <name type="scientific">Hydrogenispora ethanolica</name>
    <dbReference type="NCBI Taxonomy" id="1082276"/>
    <lineage>
        <taxon>Bacteria</taxon>
        <taxon>Bacillati</taxon>
        <taxon>Bacillota</taxon>
        <taxon>Hydrogenispora</taxon>
    </lineage>
</organism>
<dbReference type="AlphaFoldDB" id="A0A4R1RSK4"/>
<evidence type="ECO:0000313" key="7">
    <source>
        <dbReference type="EMBL" id="TCL69356.1"/>
    </source>
</evidence>
<dbReference type="PANTHER" id="PTHR30111">
    <property type="entry name" value="33 KDA CHAPERONIN"/>
    <property type="match status" value="1"/>
</dbReference>
<dbReference type="RefSeq" id="WP_132014376.1">
    <property type="nucleotide sequence ID" value="NZ_SLUN01000012.1"/>
</dbReference>